<dbReference type="InterPro" id="IPR011650">
    <property type="entry name" value="Peptidase_M20_dimer"/>
</dbReference>
<evidence type="ECO:0000256" key="1">
    <source>
        <dbReference type="ARBA" id="ARBA00022670"/>
    </source>
</evidence>
<reference evidence="5 6" key="1">
    <citation type="submission" date="2018-04" db="EMBL/GenBank/DDBJ databases">
        <title>Cupriavidus necator CR12 genome sequencing and assembly.</title>
        <authorList>
            <person name="Ben Fekih I."/>
            <person name="Mazhar H.S."/>
            <person name="Bello S.K."/>
            <person name="Rensing C."/>
        </authorList>
    </citation>
    <scope>NUCLEOTIDE SEQUENCE [LARGE SCALE GENOMIC DNA]</scope>
    <source>
        <strain evidence="5 6">CR12</strain>
    </source>
</reference>
<evidence type="ECO:0000259" key="4">
    <source>
        <dbReference type="Pfam" id="PF07687"/>
    </source>
</evidence>
<dbReference type="EMBL" id="QDHA01000065">
    <property type="protein sequence ID" value="RCJ05755.1"/>
    <property type="molecule type" value="Genomic_DNA"/>
</dbReference>
<dbReference type="AlphaFoldDB" id="A0A367PF89"/>
<evidence type="ECO:0000256" key="2">
    <source>
        <dbReference type="ARBA" id="ARBA00022723"/>
    </source>
</evidence>
<dbReference type="SUPFAM" id="SSF53187">
    <property type="entry name" value="Zn-dependent exopeptidases"/>
    <property type="match status" value="1"/>
</dbReference>
<dbReference type="Gene3D" id="3.30.70.360">
    <property type="match status" value="1"/>
</dbReference>
<dbReference type="Gene3D" id="3.40.630.10">
    <property type="entry name" value="Zn peptidases"/>
    <property type="match status" value="1"/>
</dbReference>
<dbReference type="InterPro" id="IPR051458">
    <property type="entry name" value="Cyt/Met_Dipeptidase"/>
</dbReference>
<dbReference type="InterPro" id="IPR036264">
    <property type="entry name" value="Bact_exopeptidase_dim_dom"/>
</dbReference>
<keyword evidence="2" id="KW-0479">Metal-binding</keyword>
<dbReference type="InterPro" id="IPR002933">
    <property type="entry name" value="Peptidase_M20"/>
</dbReference>
<sequence>MPAQSTMRAAPDYATEDVRAVQAARASWREFLALLRLPNVTADAADVCKTADWLSQAFARRGFAVTSLPNGERPMLLAGRRCPDPAAPTILCYMHMDAQPVANQPWSQPSPWQPTLRPSWSMPDVAYVDPSDALAGDAIDRDARLVARAVADDKGPIMMLLAALDSLAEEARGTSVHLKVLLDSEEEIGAPNLGTVVSANREALKADAMLVLDGSMHASNRPTMILGNRGAFMTTLTVFGPRRDLHSGQFGNYAANPVFRLAMLLASMKDDDGRVRVDGFYDGIALTDADRRQLESVPDDDGVLRARAGIAQPERVGGTYQEALQYPTLNVMGIAAAQVGAAARTIIPAQATASFDVRTVPETDPERLFGLLRAHVLAQGFHLIEGEPTEDDRRRYPKLARLVQPRFNGMAHAVRTPADEPVCRWVEGALVAAHGEAPVCIRMMGGSVPTGIAVRELGVPCVLLPLVNADNNQHSHDENLRLGNYIDGIRTLRRLLTHPF</sequence>
<evidence type="ECO:0000313" key="6">
    <source>
        <dbReference type="Proteomes" id="UP000253501"/>
    </source>
</evidence>
<dbReference type="Pfam" id="PF07687">
    <property type="entry name" value="M20_dimer"/>
    <property type="match status" value="1"/>
</dbReference>
<proteinExistence type="predicted"/>
<dbReference type="Pfam" id="PF01546">
    <property type="entry name" value="Peptidase_M20"/>
    <property type="match status" value="1"/>
</dbReference>
<evidence type="ECO:0000256" key="3">
    <source>
        <dbReference type="ARBA" id="ARBA00022801"/>
    </source>
</evidence>
<keyword evidence="3 5" id="KW-0378">Hydrolase</keyword>
<dbReference type="PANTHER" id="PTHR43270:SF8">
    <property type="entry name" value="DI- AND TRIPEPTIDASE DUG2-RELATED"/>
    <property type="match status" value="1"/>
</dbReference>
<evidence type="ECO:0000313" key="5">
    <source>
        <dbReference type="EMBL" id="RCJ05755.1"/>
    </source>
</evidence>
<organism evidence="5 6">
    <name type="scientific">Cupriavidus necator</name>
    <name type="common">Alcaligenes eutrophus</name>
    <name type="synonym">Ralstonia eutropha</name>
    <dbReference type="NCBI Taxonomy" id="106590"/>
    <lineage>
        <taxon>Bacteria</taxon>
        <taxon>Pseudomonadati</taxon>
        <taxon>Pseudomonadota</taxon>
        <taxon>Betaproteobacteria</taxon>
        <taxon>Burkholderiales</taxon>
        <taxon>Burkholderiaceae</taxon>
        <taxon>Cupriavidus</taxon>
    </lineage>
</organism>
<dbReference type="Proteomes" id="UP000253501">
    <property type="component" value="Unassembled WGS sequence"/>
</dbReference>
<name>A0A367PF89_CUPNE</name>
<dbReference type="GO" id="GO:0006508">
    <property type="term" value="P:proteolysis"/>
    <property type="evidence" value="ECO:0007669"/>
    <property type="project" value="UniProtKB-KW"/>
</dbReference>
<accession>A0A367PF89</accession>
<feature type="domain" description="Peptidase M20 dimerisation" evidence="4">
    <location>
        <begin position="227"/>
        <end position="376"/>
    </location>
</feature>
<dbReference type="GO" id="GO:0046872">
    <property type="term" value="F:metal ion binding"/>
    <property type="evidence" value="ECO:0007669"/>
    <property type="project" value="UniProtKB-KW"/>
</dbReference>
<dbReference type="PANTHER" id="PTHR43270">
    <property type="entry name" value="BETA-ALA-HIS DIPEPTIDASE"/>
    <property type="match status" value="1"/>
</dbReference>
<dbReference type="GO" id="GO:0008233">
    <property type="term" value="F:peptidase activity"/>
    <property type="evidence" value="ECO:0007669"/>
    <property type="project" value="UniProtKB-KW"/>
</dbReference>
<gene>
    <name evidence="5" type="ORF">DDK22_24625</name>
</gene>
<comment type="caution">
    <text evidence="5">The sequence shown here is derived from an EMBL/GenBank/DDBJ whole genome shotgun (WGS) entry which is preliminary data.</text>
</comment>
<protein>
    <submittedName>
        <fullName evidence="5">M20/M25/M40 family metallo-hydrolase</fullName>
    </submittedName>
</protein>
<keyword evidence="1" id="KW-0645">Protease</keyword>
<dbReference type="SUPFAM" id="SSF55031">
    <property type="entry name" value="Bacterial exopeptidase dimerisation domain"/>
    <property type="match status" value="1"/>
</dbReference>
<dbReference type="RefSeq" id="WP_114134196.1">
    <property type="nucleotide sequence ID" value="NZ_CP068434.1"/>
</dbReference>